<dbReference type="Gene3D" id="1.20.1250.20">
    <property type="entry name" value="MFS general substrate transporter like domains"/>
    <property type="match status" value="2"/>
</dbReference>
<name>A0A3L7A6Z3_9MICO</name>
<dbReference type="AlphaFoldDB" id="A0A3L7A6Z3"/>
<evidence type="ECO:0000256" key="2">
    <source>
        <dbReference type="ARBA" id="ARBA00022475"/>
    </source>
</evidence>
<dbReference type="OrthoDB" id="9814237at2"/>
<dbReference type="GO" id="GO:0005886">
    <property type="term" value="C:plasma membrane"/>
    <property type="evidence" value="ECO:0007669"/>
    <property type="project" value="UniProtKB-SubCell"/>
</dbReference>
<dbReference type="InterPro" id="IPR050189">
    <property type="entry name" value="MFS_Efflux_Transporters"/>
</dbReference>
<dbReference type="CDD" id="cd17324">
    <property type="entry name" value="MFS_NepI_like"/>
    <property type="match status" value="1"/>
</dbReference>
<dbReference type="PANTHER" id="PTHR43124">
    <property type="entry name" value="PURINE EFFLUX PUMP PBUE"/>
    <property type="match status" value="1"/>
</dbReference>
<feature type="transmembrane region" description="Helical" evidence="6">
    <location>
        <begin position="183"/>
        <end position="205"/>
    </location>
</feature>
<accession>A0A3L7A6Z3</accession>
<evidence type="ECO:0000256" key="1">
    <source>
        <dbReference type="ARBA" id="ARBA00004651"/>
    </source>
</evidence>
<feature type="transmembrane region" description="Helical" evidence="6">
    <location>
        <begin position="291"/>
        <end position="309"/>
    </location>
</feature>
<evidence type="ECO:0000256" key="3">
    <source>
        <dbReference type="ARBA" id="ARBA00022692"/>
    </source>
</evidence>
<gene>
    <name evidence="8" type="ORF">D9V32_08075</name>
</gene>
<feature type="transmembrane region" description="Helical" evidence="6">
    <location>
        <begin position="118"/>
        <end position="141"/>
    </location>
</feature>
<keyword evidence="3 6" id="KW-0812">Transmembrane</keyword>
<keyword evidence="5 6" id="KW-0472">Membrane</keyword>
<feature type="transmembrane region" description="Helical" evidence="6">
    <location>
        <begin position="354"/>
        <end position="375"/>
    </location>
</feature>
<dbReference type="InterPro" id="IPR036259">
    <property type="entry name" value="MFS_trans_sf"/>
</dbReference>
<feature type="transmembrane region" description="Helical" evidence="6">
    <location>
        <begin position="381"/>
        <end position="401"/>
    </location>
</feature>
<evidence type="ECO:0000256" key="5">
    <source>
        <dbReference type="ARBA" id="ARBA00023136"/>
    </source>
</evidence>
<proteinExistence type="predicted"/>
<dbReference type="EMBL" id="RCUX01000005">
    <property type="protein sequence ID" value="RLP76103.1"/>
    <property type="molecule type" value="Genomic_DNA"/>
</dbReference>
<evidence type="ECO:0000259" key="7">
    <source>
        <dbReference type="PROSITE" id="PS50850"/>
    </source>
</evidence>
<comment type="caution">
    <text evidence="8">The sequence shown here is derived from an EMBL/GenBank/DDBJ whole genome shotgun (WGS) entry which is preliminary data.</text>
</comment>
<keyword evidence="9" id="KW-1185">Reference proteome</keyword>
<dbReference type="Pfam" id="PF07690">
    <property type="entry name" value="MFS_1"/>
    <property type="match status" value="2"/>
</dbReference>
<feature type="transmembrane region" description="Helical" evidence="6">
    <location>
        <begin position="20"/>
        <end position="44"/>
    </location>
</feature>
<feature type="transmembrane region" description="Helical" evidence="6">
    <location>
        <begin position="258"/>
        <end position="279"/>
    </location>
</feature>
<keyword evidence="4 6" id="KW-1133">Transmembrane helix</keyword>
<dbReference type="PANTHER" id="PTHR43124:SF3">
    <property type="entry name" value="CHLORAMPHENICOL EFFLUX PUMP RV0191"/>
    <property type="match status" value="1"/>
</dbReference>
<evidence type="ECO:0000256" key="6">
    <source>
        <dbReference type="SAM" id="Phobius"/>
    </source>
</evidence>
<dbReference type="Proteomes" id="UP000272503">
    <property type="component" value="Unassembled WGS sequence"/>
</dbReference>
<feature type="transmembrane region" description="Helical" evidence="6">
    <location>
        <begin position="94"/>
        <end position="112"/>
    </location>
</feature>
<reference evidence="8 9" key="1">
    <citation type="submission" date="2018-10" db="EMBL/GenBank/DDBJ databases">
        <authorList>
            <person name="Li J."/>
        </authorList>
    </citation>
    <scope>NUCLEOTIDE SEQUENCE [LARGE SCALE GENOMIC DNA]</scope>
    <source>
        <strain evidence="8 9">IF 016277</strain>
    </source>
</reference>
<sequence>MSRTYVDPASITPARVRLSLFALAIGAFGIGTTEFVAMGLLPDIARDLLPDVYATNPELANAHAGWMITLYALGVVIGAPTIAAGVARFSRKTVLFWLAVAFTVGTLATAVLPSFGWILAARFLAGLPHGAYFGIAALVAARLMGPEKRGRGITLVMTGLTISNVIGVPLATSIGQSMGWRAAFLLVAAIFALTAVAVALVIPRVKGNKNQTLRRELTVFKRPQVWFAIGTGAIGFGGFFAVYSYLAPLGTEVGGVDAAHIPWLLATMGVGMTIGTLAAGHFVDRSVRRTLYGYFIMMVLVLIGLYFASGWAPTLFIFIFLVGFASSGIGPAVQTRLMDVAGDAQSIAAALNHSAMNIGNAMGAFLGGLVIGAQLGYRAPIWVGVCLTIAGILIVMASYRAQRHLPAHERV</sequence>
<feature type="transmembrane region" description="Helical" evidence="6">
    <location>
        <begin position="64"/>
        <end position="87"/>
    </location>
</feature>
<feature type="transmembrane region" description="Helical" evidence="6">
    <location>
        <begin position="225"/>
        <end position="246"/>
    </location>
</feature>
<evidence type="ECO:0000313" key="8">
    <source>
        <dbReference type="EMBL" id="RLP76103.1"/>
    </source>
</evidence>
<dbReference type="InterPro" id="IPR011701">
    <property type="entry name" value="MFS"/>
</dbReference>
<dbReference type="SUPFAM" id="SSF103473">
    <property type="entry name" value="MFS general substrate transporter"/>
    <property type="match status" value="1"/>
</dbReference>
<organism evidence="8 9">
    <name type="scientific">Mycetocola tolaasinivorans</name>
    <dbReference type="NCBI Taxonomy" id="76635"/>
    <lineage>
        <taxon>Bacteria</taxon>
        <taxon>Bacillati</taxon>
        <taxon>Actinomycetota</taxon>
        <taxon>Actinomycetes</taxon>
        <taxon>Micrococcales</taxon>
        <taxon>Microbacteriaceae</taxon>
        <taxon>Mycetocola</taxon>
    </lineage>
</organism>
<feature type="transmembrane region" description="Helical" evidence="6">
    <location>
        <begin position="315"/>
        <end position="333"/>
    </location>
</feature>
<comment type="subcellular location">
    <subcellularLocation>
        <location evidence="1">Cell membrane</location>
        <topology evidence="1">Multi-pass membrane protein</topology>
    </subcellularLocation>
</comment>
<protein>
    <submittedName>
        <fullName evidence="8">MFS transporter</fullName>
    </submittedName>
</protein>
<evidence type="ECO:0000256" key="4">
    <source>
        <dbReference type="ARBA" id="ARBA00022989"/>
    </source>
</evidence>
<dbReference type="GO" id="GO:0022857">
    <property type="term" value="F:transmembrane transporter activity"/>
    <property type="evidence" value="ECO:0007669"/>
    <property type="project" value="InterPro"/>
</dbReference>
<dbReference type="PROSITE" id="PS50850">
    <property type="entry name" value="MFS"/>
    <property type="match status" value="1"/>
</dbReference>
<dbReference type="InterPro" id="IPR020846">
    <property type="entry name" value="MFS_dom"/>
</dbReference>
<feature type="domain" description="Major facilitator superfamily (MFS) profile" evidence="7">
    <location>
        <begin position="19"/>
        <end position="403"/>
    </location>
</feature>
<feature type="transmembrane region" description="Helical" evidence="6">
    <location>
        <begin position="153"/>
        <end position="171"/>
    </location>
</feature>
<dbReference type="RefSeq" id="WP_121648387.1">
    <property type="nucleotide sequence ID" value="NZ_RCUX01000005.1"/>
</dbReference>
<evidence type="ECO:0000313" key="9">
    <source>
        <dbReference type="Proteomes" id="UP000272503"/>
    </source>
</evidence>
<keyword evidence="2" id="KW-1003">Cell membrane</keyword>